<dbReference type="RefSeq" id="WP_106565692.1">
    <property type="nucleotide sequence ID" value="NZ_PYGF01000001.1"/>
</dbReference>
<reference evidence="1 2" key="1">
    <citation type="submission" date="2018-03" db="EMBL/GenBank/DDBJ databases">
        <title>Genomic Encyclopedia of Archaeal and Bacterial Type Strains, Phase II (KMG-II): from individual species to whole genera.</title>
        <authorList>
            <person name="Goeker M."/>
        </authorList>
    </citation>
    <scope>NUCLEOTIDE SEQUENCE [LARGE SCALE GENOMIC DNA]</scope>
    <source>
        <strain evidence="1 2">DSM 28057</strain>
    </source>
</reference>
<proteinExistence type="predicted"/>
<dbReference type="Proteomes" id="UP000240708">
    <property type="component" value="Unassembled WGS sequence"/>
</dbReference>
<dbReference type="OrthoDB" id="749406at2"/>
<dbReference type="Gene3D" id="3.40.50.1820">
    <property type="entry name" value="alpha/beta hydrolase"/>
    <property type="match status" value="1"/>
</dbReference>
<dbReference type="EMBL" id="PYGF01000001">
    <property type="protein sequence ID" value="PSL07626.1"/>
    <property type="molecule type" value="Genomic_DNA"/>
</dbReference>
<protein>
    <submittedName>
        <fullName evidence="1">Carboxylesterase</fullName>
    </submittedName>
</protein>
<organism evidence="1 2">
    <name type="scientific">Cecembia rubra</name>
    <dbReference type="NCBI Taxonomy" id="1485585"/>
    <lineage>
        <taxon>Bacteria</taxon>
        <taxon>Pseudomonadati</taxon>
        <taxon>Bacteroidota</taxon>
        <taxon>Cytophagia</taxon>
        <taxon>Cytophagales</taxon>
        <taxon>Cyclobacteriaceae</taxon>
        <taxon>Cecembia</taxon>
    </lineage>
</organism>
<dbReference type="InterPro" id="IPR029058">
    <property type="entry name" value="AB_hydrolase_fold"/>
</dbReference>
<evidence type="ECO:0000313" key="1">
    <source>
        <dbReference type="EMBL" id="PSL07626.1"/>
    </source>
</evidence>
<accession>A0A2P8EDS2</accession>
<dbReference type="SUPFAM" id="SSF53474">
    <property type="entry name" value="alpha/beta-Hydrolases"/>
    <property type="match status" value="1"/>
</dbReference>
<gene>
    <name evidence="1" type="ORF">CLV48_101559</name>
</gene>
<comment type="caution">
    <text evidence="1">The sequence shown here is derived from an EMBL/GenBank/DDBJ whole genome shotgun (WGS) entry which is preliminary data.</text>
</comment>
<evidence type="ECO:0000313" key="2">
    <source>
        <dbReference type="Proteomes" id="UP000240708"/>
    </source>
</evidence>
<dbReference type="AlphaFoldDB" id="A0A2P8EDS2"/>
<dbReference type="PROSITE" id="PS51257">
    <property type="entry name" value="PROKAR_LIPOPROTEIN"/>
    <property type="match status" value="1"/>
</dbReference>
<keyword evidence="2" id="KW-1185">Reference proteome</keyword>
<sequence>MDNFKKISQFLVGICFLIILVSCDTTPDITDAMMDGKLIFDPSLDKPEDYLLSLSKPNPTPEEASKPVFILMHGYSASTYEWEEFRSWSGNTTDYFLSIVLLGGHGRTYEEFKQASWRDWQKSIKEEYERLMAAGYSNINFIGSSTSCTLLIDLVHSNFFHGKVIPRNILLVDPIIIPSSKILSLVPLVGPIIGYIEADNTSEEDKYWYHFRPQETLQELNKILTRVRKQLENGVNLPPNCSVKVYKSIKDPTADPVSAVLIYKGMKSSNGAPVEIEMIDSDLHVFTRLNLRPSIQPKDRVNQITAFEDFVSKVN</sequence>
<name>A0A2P8EDS2_9BACT</name>